<reference evidence="1 2" key="1">
    <citation type="submission" date="2010-03" db="EMBL/GenBank/DDBJ databases">
        <title>The genome sequence of Roseburia intestinalis XB6B4.</title>
        <authorList>
            <consortium name="metaHIT consortium -- http://www.metahit.eu/"/>
            <person name="Pajon A."/>
            <person name="Turner K."/>
            <person name="Parkhill J."/>
            <person name="Bernalier A."/>
        </authorList>
    </citation>
    <scope>NUCLEOTIDE SEQUENCE [LARGE SCALE GENOMIC DNA]</scope>
    <source>
        <strain evidence="1 2">XB6B4</strain>
    </source>
</reference>
<dbReference type="EMBL" id="FP929050">
    <property type="protein sequence ID" value="CBL12639.1"/>
    <property type="molecule type" value="Genomic_DNA"/>
</dbReference>
<name>D4KZ49_9FIRM</name>
<sequence>MLLHSKVTDFQGKTYRTEKIILRLAKAEKFLYGNR</sequence>
<dbReference type="AlphaFoldDB" id="D4KZ49"/>
<accession>D4KZ49</accession>
<evidence type="ECO:0000313" key="1">
    <source>
        <dbReference type="EMBL" id="CBL12639.1"/>
    </source>
</evidence>
<dbReference type="HOGENOM" id="CLU_3367037_0_0_9"/>
<reference evidence="1 2" key="2">
    <citation type="submission" date="2010-03" db="EMBL/GenBank/DDBJ databases">
        <authorList>
            <person name="Pajon A."/>
        </authorList>
    </citation>
    <scope>NUCLEOTIDE SEQUENCE [LARGE SCALE GENOMIC DNA]</scope>
    <source>
        <strain evidence="1 2">XB6B4</strain>
    </source>
</reference>
<proteinExistence type="predicted"/>
<gene>
    <name evidence="1" type="ORF">RO1_21110</name>
</gene>
<evidence type="ECO:0000313" key="2">
    <source>
        <dbReference type="Proteomes" id="UP000008953"/>
    </source>
</evidence>
<dbReference type="PATRIC" id="fig|718255.3.peg.3280"/>
<dbReference type="Proteomes" id="UP000008953">
    <property type="component" value="Chromosome"/>
</dbReference>
<organism evidence="1 2">
    <name type="scientific">Roseburia intestinalis XB6B4</name>
    <dbReference type="NCBI Taxonomy" id="718255"/>
    <lineage>
        <taxon>Bacteria</taxon>
        <taxon>Bacillati</taxon>
        <taxon>Bacillota</taxon>
        <taxon>Clostridia</taxon>
        <taxon>Lachnospirales</taxon>
        <taxon>Lachnospiraceae</taxon>
        <taxon>Roseburia</taxon>
    </lineage>
</organism>
<protein>
    <submittedName>
        <fullName evidence="1">Uncharacterized protein</fullName>
    </submittedName>
</protein>
<dbReference type="KEGG" id="rix:RO1_21110"/>